<dbReference type="RefSeq" id="WP_052146961.1">
    <property type="nucleotide sequence ID" value="NZ_BORW01000005.1"/>
</dbReference>
<feature type="region of interest" description="Disordered" evidence="1">
    <location>
        <begin position="795"/>
        <end position="827"/>
    </location>
</feature>
<organism evidence="5 6">
    <name type="scientific">Paenibacillus cookii</name>
    <dbReference type="NCBI Taxonomy" id="157839"/>
    <lineage>
        <taxon>Bacteria</taxon>
        <taxon>Bacillati</taxon>
        <taxon>Bacillota</taxon>
        <taxon>Bacilli</taxon>
        <taxon>Bacillales</taxon>
        <taxon>Paenibacillaceae</taxon>
        <taxon>Paenibacillus</taxon>
    </lineage>
</organism>
<gene>
    <name evidence="5" type="ORF">J21TS3_13970</name>
</gene>
<evidence type="ECO:0000256" key="2">
    <source>
        <dbReference type="SAM" id="Phobius"/>
    </source>
</evidence>
<dbReference type="InterPro" id="IPR045401">
    <property type="entry name" value="GAP1-M"/>
</dbReference>
<dbReference type="Proteomes" id="UP000680638">
    <property type="component" value="Unassembled WGS sequence"/>
</dbReference>
<feature type="domain" description="GTPase-associated protein 1 N-terminal" evidence="3">
    <location>
        <begin position="8"/>
        <end position="145"/>
    </location>
</feature>
<dbReference type="InterPro" id="IPR045402">
    <property type="entry name" value="GAP1-N2"/>
</dbReference>
<evidence type="ECO:0000313" key="5">
    <source>
        <dbReference type="EMBL" id="GIO66576.1"/>
    </source>
</evidence>
<feature type="compositionally biased region" description="Low complexity" evidence="1">
    <location>
        <begin position="950"/>
        <end position="965"/>
    </location>
</feature>
<feature type="compositionally biased region" description="Polar residues" evidence="1">
    <location>
        <begin position="922"/>
        <end position="934"/>
    </location>
</feature>
<evidence type="ECO:0000313" key="6">
    <source>
        <dbReference type="Proteomes" id="UP000680638"/>
    </source>
</evidence>
<keyword evidence="2" id="KW-0812">Transmembrane</keyword>
<accession>A0ABQ4LTI1</accession>
<feature type="transmembrane region" description="Helical" evidence="2">
    <location>
        <begin position="764"/>
        <end position="784"/>
    </location>
</feature>
<feature type="compositionally biased region" description="Polar residues" evidence="1">
    <location>
        <begin position="1029"/>
        <end position="1040"/>
    </location>
</feature>
<keyword evidence="2" id="KW-0472">Membrane</keyword>
<dbReference type="EMBL" id="BORW01000005">
    <property type="protein sequence ID" value="GIO66576.1"/>
    <property type="molecule type" value="Genomic_DNA"/>
</dbReference>
<keyword evidence="2" id="KW-1133">Transmembrane helix</keyword>
<feature type="region of interest" description="Disordered" evidence="1">
    <location>
        <begin position="892"/>
        <end position="981"/>
    </location>
</feature>
<dbReference type="Pfam" id="PF20013">
    <property type="entry name" value="GAP1-N2"/>
    <property type="match status" value="1"/>
</dbReference>
<feature type="region of interest" description="Disordered" evidence="1">
    <location>
        <begin position="1022"/>
        <end position="1061"/>
    </location>
</feature>
<comment type="caution">
    <text evidence="5">The sequence shown here is derived from an EMBL/GenBank/DDBJ whole genome shotgun (WGS) entry which is preliminary data.</text>
</comment>
<evidence type="ECO:0000256" key="1">
    <source>
        <dbReference type="SAM" id="MobiDB-lite"/>
    </source>
</evidence>
<proteinExistence type="predicted"/>
<dbReference type="Pfam" id="PF20014">
    <property type="entry name" value="GAP1-M"/>
    <property type="match status" value="1"/>
</dbReference>
<feature type="compositionally biased region" description="Low complexity" evidence="1">
    <location>
        <begin position="894"/>
        <end position="914"/>
    </location>
</feature>
<keyword evidence="6" id="KW-1185">Reference proteome</keyword>
<reference evidence="5 6" key="1">
    <citation type="submission" date="2021-03" db="EMBL/GenBank/DDBJ databases">
        <title>Antimicrobial resistance genes in bacteria isolated from Japanese honey, and their potential for conferring macrolide and lincosamide resistance in the American foulbrood pathogen Paenibacillus larvae.</title>
        <authorList>
            <person name="Okamoto M."/>
            <person name="Kumagai M."/>
            <person name="Kanamori H."/>
            <person name="Takamatsu D."/>
        </authorList>
    </citation>
    <scope>NUCLEOTIDE SEQUENCE [LARGE SCALE GENOMIC DNA]</scope>
    <source>
        <strain evidence="5 6">J21TS3</strain>
    </source>
</reference>
<evidence type="ECO:0008006" key="7">
    <source>
        <dbReference type="Google" id="ProtNLM"/>
    </source>
</evidence>
<feature type="compositionally biased region" description="Basic and acidic residues" evidence="1">
    <location>
        <begin position="814"/>
        <end position="827"/>
    </location>
</feature>
<sequence length="1061" mass="117646">MMLPPNVVQQQMYTRERRGIFRDNEGFDTVARSSGLDQAYIKKVLHPYCQYDAPAELAARTEKEGQEYPDALHVIHTESGDTIVGRSVFQPADFTGLRSAFFTHNYVIPADFKDSPETDYRTWLNASFAERYDVEQGMDLPELPAIPAKDHEGHLTREQALGLLQELKIDEQAFKQLLFAAMASVAGKKKVYIVLDVPIEQLSEKAKRLLALLFASLPYGIRRQLGFQTYAREPQSKKGVQIMFVEKGSLRLNDRSIEKDFLFELAAGRILNADLDWDDQPYLDFAWDNLGNPERAERFYDFSARMLKDMEPIRQIAIASYHELAVLFQMEEGNLELYEPNRLSVLRAMLDLLEPAGSLPAKMRLNDLFLASFDLEFDRVKQGELPELEILECIKDYYRVDKKHSERKIVEYFIRALNNAITLGRKDLLSAIYGMIESDADLCTAFFGRVLASQGLPKLMFNPYIENRLKKAMKARDVADLLHRWVTSHPVVLSNDFFVQTAESQLIDKLRKEAEPVKAVNQVLDQLDELDQDPQHGFSLVEGGSFFVDRLMYAANLFLLKDVQLDKITKEQLLQIGFLNNPKEFRSWVSRFDTRTRSKAEVMLAAHRWFTSVEPDPSLLKGLSPEERDELQRLARNWLRKEVGLSRFGSITLAFCYDVDAGAVDYNGLMEFLHKHAPHPETVYEFIEWSAKEPAFVRPRGLIPAYATAILNYFQNYDAAAFKNKENVRKYFDAAAPELKAVYDKARYELASPLVKFFRGNPRVFKLSAVLTLMIVVIGGMLIVMQANGGFKKEPEKQVNAEAKPPVAATENQNKAEEPKEPVEAAKEVPVLTSKTIKNADKTRVTQLVFHFKQPASCRDFVANEVTVMGKDGSIILEVPTPRFVHACAEETASDQGAGSADGTGTASGANGTEGTAGGQNSASGSDGSANETGNPEGAVASDGTASGQEGTEGTDASGTSASGGDNPGGSGAAGTAEDGGPEAYTSTVTLKLIKKLDLNKVDQVLVDNVPYVIIPEDQLGKTDVTGEGASTTDTQNTVEGGTEDGSLGGIQDTGNESESP</sequence>
<name>A0ABQ4LTI1_9BACL</name>
<protein>
    <recommendedName>
        <fullName evidence="7">Glycosyltransferase</fullName>
    </recommendedName>
</protein>
<feature type="domain" description="GTPase-associated protein 1 middle" evidence="4">
    <location>
        <begin position="163"/>
        <end position="266"/>
    </location>
</feature>
<evidence type="ECO:0000259" key="3">
    <source>
        <dbReference type="Pfam" id="PF20013"/>
    </source>
</evidence>
<evidence type="ECO:0000259" key="4">
    <source>
        <dbReference type="Pfam" id="PF20014"/>
    </source>
</evidence>